<dbReference type="OrthoDB" id="5465441at2"/>
<organism evidence="1 2">
    <name type="scientific">Thorsellia anophelis DSM 18579</name>
    <dbReference type="NCBI Taxonomy" id="1123402"/>
    <lineage>
        <taxon>Bacteria</taxon>
        <taxon>Pseudomonadati</taxon>
        <taxon>Pseudomonadota</taxon>
        <taxon>Gammaproteobacteria</taxon>
        <taxon>Enterobacterales</taxon>
        <taxon>Thorselliaceae</taxon>
        <taxon>Thorsellia</taxon>
    </lineage>
</organism>
<gene>
    <name evidence="1" type="ORF">SAMN02583745_01591</name>
</gene>
<name>A0A1I0CD50_9GAMM</name>
<dbReference type="STRING" id="1123402.SAMN02583745_01591"/>
<proteinExistence type="predicted"/>
<evidence type="ECO:0000313" key="1">
    <source>
        <dbReference type="EMBL" id="SET17467.1"/>
    </source>
</evidence>
<dbReference type="RefSeq" id="WP_093319437.1">
    <property type="nucleotide sequence ID" value="NZ_FOHV01000010.1"/>
</dbReference>
<accession>A0A1I0CD50</accession>
<dbReference type="Proteomes" id="UP000242642">
    <property type="component" value="Unassembled WGS sequence"/>
</dbReference>
<keyword evidence="2" id="KW-1185">Reference proteome</keyword>
<protein>
    <submittedName>
        <fullName evidence="1">Uncharacterized phage protein gp47/JayE</fullName>
    </submittedName>
</protein>
<dbReference type="AlphaFoldDB" id="A0A1I0CD50"/>
<sequence length="380" mass="42655">MGQLTDKGFVIERLDNIITQLEDGFRDIYGADINIDPDTPDGQVIGIMAQVKVDIEELADSIYKALDPDLASGVWLEQRVAYAGLIRRQSSYSYLKVKCTGQIGTVIPINSMVEDEKRQRWLTTESIVINNTGEAYTTLRSDLKGSFSLDNDRPLEMMTRIIGWETVKAVSNAVVGNDEESDFQLRQRFFKSRAMAAKNSSDGIIASIFQLDNVLDVECLENYTSMTDKNGVLPHSINVIVEGGNEKSIAQIIRDKKTAGTGMLGAIDVFLPNAKGRMIPYSFDRPQSVFIQIYLEIRRQENYSLIDIEAIIDSLSTVRFNIGETIFYSRLFTPINQTKGFWVEKMLIGKKGEVLSESNIEISPRQLARIAPENIEIITL</sequence>
<evidence type="ECO:0000313" key="2">
    <source>
        <dbReference type="Proteomes" id="UP000242642"/>
    </source>
</evidence>
<dbReference type="EMBL" id="FOHV01000010">
    <property type="protein sequence ID" value="SET17467.1"/>
    <property type="molecule type" value="Genomic_DNA"/>
</dbReference>
<reference evidence="2" key="1">
    <citation type="submission" date="2016-10" db="EMBL/GenBank/DDBJ databases">
        <authorList>
            <person name="Varghese N."/>
            <person name="Submissions S."/>
        </authorList>
    </citation>
    <scope>NUCLEOTIDE SEQUENCE [LARGE SCALE GENOMIC DNA]</scope>
    <source>
        <strain evidence="2">DSM 18579</strain>
    </source>
</reference>